<dbReference type="AlphaFoldDB" id="A0AAQ3NCN9"/>
<dbReference type="Proteomes" id="UP001374535">
    <property type="component" value="Chromosome 6"/>
</dbReference>
<proteinExistence type="predicted"/>
<reference evidence="1 2" key="1">
    <citation type="journal article" date="2023" name="Life. Sci Alliance">
        <title>Evolutionary insights into 3D genome organization and epigenetic landscape of Vigna mungo.</title>
        <authorList>
            <person name="Junaid A."/>
            <person name="Singh B."/>
            <person name="Bhatia S."/>
        </authorList>
    </citation>
    <scope>NUCLEOTIDE SEQUENCE [LARGE SCALE GENOMIC DNA]</scope>
    <source>
        <strain evidence="1">Urdbean</strain>
    </source>
</reference>
<name>A0AAQ3NCN9_VIGMU</name>
<evidence type="ECO:0000313" key="1">
    <source>
        <dbReference type="EMBL" id="WVZ06565.1"/>
    </source>
</evidence>
<evidence type="ECO:0000313" key="2">
    <source>
        <dbReference type="Proteomes" id="UP001374535"/>
    </source>
</evidence>
<keyword evidence="2" id="KW-1185">Reference proteome</keyword>
<dbReference type="EMBL" id="CP144695">
    <property type="protein sequence ID" value="WVZ06565.1"/>
    <property type="molecule type" value="Genomic_DNA"/>
</dbReference>
<organism evidence="1 2">
    <name type="scientific">Vigna mungo</name>
    <name type="common">Black gram</name>
    <name type="synonym">Phaseolus mungo</name>
    <dbReference type="NCBI Taxonomy" id="3915"/>
    <lineage>
        <taxon>Eukaryota</taxon>
        <taxon>Viridiplantae</taxon>
        <taxon>Streptophyta</taxon>
        <taxon>Embryophyta</taxon>
        <taxon>Tracheophyta</taxon>
        <taxon>Spermatophyta</taxon>
        <taxon>Magnoliopsida</taxon>
        <taxon>eudicotyledons</taxon>
        <taxon>Gunneridae</taxon>
        <taxon>Pentapetalae</taxon>
        <taxon>rosids</taxon>
        <taxon>fabids</taxon>
        <taxon>Fabales</taxon>
        <taxon>Fabaceae</taxon>
        <taxon>Papilionoideae</taxon>
        <taxon>50 kb inversion clade</taxon>
        <taxon>NPAAA clade</taxon>
        <taxon>indigoferoid/millettioid clade</taxon>
        <taxon>Phaseoleae</taxon>
        <taxon>Vigna</taxon>
    </lineage>
</organism>
<protein>
    <submittedName>
        <fullName evidence="1">Uncharacterized protein</fullName>
    </submittedName>
</protein>
<gene>
    <name evidence="1" type="ORF">V8G54_019911</name>
</gene>
<sequence>MGLGIEIEVRREGTLVLGQTWSGDAWNQSLDETLGFFLFENWKGLGLGLTMFQVSDTVKVIHVAGGCLRVFVAARRLGGDGPALEVQRRFGFRLLNPNCVFLEL</sequence>
<accession>A0AAQ3NCN9</accession>